<dbReference type="EMBL" id="BK059120">
    <property type="protein sequence ID" value="DAE32273.1"/>
    <property type="molecule type" value="Genomic_DNA"/>
</dbReference>
<feature type="domain" description="RNA ligase" evidence="1">
    <location>
        <begin position="202"/>
        <end position="376"/>
    </location>
</feature>
<dbReference type="InterPro" id="IPR021122">
    <property type="entry name" value="RNA_ligase_dom_REL/Rnl2"/>
</dbReference>
<dbReference type="Pfam" id="PF21189">
    <property type="entry name" value="PHA02142"/>
    <property type="match status" value="1"/>
</dbReference>
<dbReference type="SUPFAM" id="SSF56091">
    <property type="entry name" value="DNA ligase/mRNA capping enzyme, catalytic domain"/>
    <property type="match status" value="1"/>
</dbReference>
<keyword evidence="2" id="KW-0436">Ligase</keyword>
<name>A0A8S5RMD7_9VIRU</name>
<dbReference type="Gene3D" id="3.30.470.30">
    <property type="entry name" value="DNA ligase/mRNA capping enzyme"/>
    <property type="match status" value="1"/>
</dbReference>
<dbReference type="GO" id="GO:0016874">
    <property type="term" value="F:ligase activity"/>
    <property type="evidence" value="ECO:0007669"/>
    <property type="project" value="UniProtKB-KW"/>
</dbReference>
<accession>A0A8S5RMD7</accession>
<protein>
    <submittedName>
        <fullName evidence="2">Putative RNA ligase</fullName>
    </submittedName>
</protein>
<dbReference type="Pfam" id="PF09414">
    <property type="entry name" value="RNA_ligase"/>
    <property type="match status" value="1"/>
</dbReference>
<evidence type="ECO:0000313" key="2">
    <source>
        <dbReference type="EMBL" id="DAE32273.1"/>
    </source>
</evidence>
<reference evidence="2" key="1">
    <citation type="journal article" date="2021" name="Proc. Natl. Acad. Sci. U.S.A.">
        <title>A Catalog of Tens of Thousands of Viruses from Human Metagenomes Reveals Hidden Associations with Chronic Diseases.</title>
        <authorList>
            <person name="Tisza M.J."/>
            <person name="Buck C.B."/>
        </authorList>
    </citation>
    <scope>NUCLEOTIDE SEQUENCE</scope>
    <source>
        <strain evidence="2">CtviY17</strain>
    </source>
</reference>
<sequence>MAKERALAHIEEIAWIKPIDGADNIELIGVLGWVLIAKINEFKVGDKAVFVEIDSKCPADDERFAFLEKKHYKVKTMKLGKFKCFSQGLALPLTLFPELSDRKLGDDVTKELRITYSSEEDRKRKSNKIDPNAKYKAMAARHKEFFSKPIIRKIMRYDIGRKLLFLFFGKKKDNPKQFPLWIVKTDENRIENCPFYLESNGEWVQTEKIDGTSCTYAVDRMKRGKNKFEFVVCSRNVRQTDRDQECYHDSNIYWELADKYNIENVLSNYAIANNYDRVVLQGEGTGNVQGNPYKLKDNRLFVFNLVVEGIRKGTQEMAKFCEENSLEHVPIINEHYKTPDTMEEIKLQADGFSIINPKVKREGFVYRSLDGQQSFKNVSREYLLKHQ</sequence>
<proteinExistence type="predicted"/>
<evidence type="ECO:0000259" key="1">
    <source>
        <dbReference type="Pfam" id="PF09414"/>
    </source>
</evidence>
<organism evidence="2">
    <name type="scientific">virus sp. ctviY17</name>
    <dbReference type="NCBI Taxonomy" id="2825828"/>
    <lineage>
        <taxon>Viruses</taxon>
    </lineage>
</organism>